<keyword evidence="6" id="KW-0482">Metalloprotease</keyword>
<evidence type="ECO:0000256" key="7">
    <source>
        <dbReference type="SAM" id="MobiDB-lite"/>
    </source>
</evidence>
<feature type="signal peptide" evidence="8">
    <location>
        <begin position="1"/>
        <end position="16"/>
    </location>
</feature>
<dbReference type="Proteomes" id="UP000776276">
    <property type="component" value="Unassembled WGS sequence"/>
</dbReference>
<evidence type="ECO:0000256" key="3">
    <source>
        <dbReference type="ARBA" id="ARBA00022670"/>
    </source>
</evidence>
<comment type="similarity">
    <text evidence="2">Belongs to the peptidase M14 family.</text>
</comment>
<keyword evidence="5" id="KW-0862">Zinc</keyword>
<evidence type="ECO:0000313" key="11">
    <source>
        <dbReference type="Proteomes" id="UP000776276"/>
    </source>
</evidence>
<keyword evidence="8" id="KW-0732">Signal</keyword>
<proteinExistence type="inferred from homology"/>
<evidence type="ECO:0000256" key="4">
    <source>
        <dbReference type="ARBA" id="ARBA00022801"/>
    </source>
</evidence>
<comment type="caution">
    <text evidence="10">The sequence shown here is derived from an EMBL/GenBank/DDBJ whole genome shotgun (WGS) entry which is preliminary data.</text>
</comment>
<feature type="region of interest" description="Disordered" evidence="7">
    <location>
        <begin position="415"/>
        <end position="436"/>
    </location>
</feature>
<protein>
    <submittedName>
        <fullName evidence="10">Peptidase</fullName>
    </submittedName>
</protein>
<dbReference type="SMART" id="SM00631">
    <property type="entry name" value="Zn_pept"/>
    <property type="match status" value="1"/>
</dbReference>
<feature type="chain" id="PRO_5047330489" evidence="8">
    <location>
        <begin position="17"/>
        <end position="930"/>
    </location>
</feature>
<evidence type="ECO:0000256" key="6">
    <source>
        <dbReference type="ARBA" id="ARBA00023049"/>
    </source>
</evidence>
<evidence type="ECO:0000256" key="8">
    <source>
        <dbReference type="SAM" id="SignalP"/>
    </source>
</evidence>
<name>A0ABS6BD67_9SPHN</name>
<keyword evidence="4" id="KW-0378">Hydrolase</keyword>
<gene>
    <name evidence="10" type="ORF">KOF26_00135</name>
</gene>
<comment type="cofactor">
    <cofactor evidence="1">
        <name>Zn(2+)</name>
        <dbReference type="ChEBI" id="CHEBI:29105"/>
    </cofactor>
</comment>
<dbReference type="CDD" id="cd06240">
    <property type="entry name" value="M14-like"/>
    <property type="match status" value="1"/>
</dbReference>
<sequence>MLLGAAAIALFGGAQAVAQTSISPPNNAGVTSPREAFPVEPGSDYYLANYSAYEAYLKKIATQSDRMKLVDIGKSAEGRTQWMAIVSSPENLAKMDQYRGIAQRLAKAEGLTDEQAHQLANEGKAVVWIDAGLHATEVITAQSQIHVLYRMLTYNDAETKRILDNVIILFGHDNPDGMQLVADWYMQKADEKKREYNYIPRLYQKYIGHDNNRDSFMAQMPETENVNRQLFRVWYPQIIFNQHQTGPAGMVVFVPPFRDPFNYNYDPLLVTELDEVGATIHSRLIGEGKPGSGMRSAANYSTWHNGMERSISYFHNSIGLLTEIIGGPTPQKIPLIPDTQLPKGDEPMPVAPGAWHQSQSLEYQWSMDRAVLDYAARNRERLLFNIYRMGANGIARGNRDSWTIEPNDIDALKEAAKARQAPSAASEPSYDPRQRNAVDPALYETVLHDPAKRDPRGYVIPLDAQRDLPTTITFLNTLIKTGVDVLRATQPFTAGGKTYPAGSFVVKTAQAYRPHVLDMFEPQNHPNNLEYPGGPPKAPYDITGYNLSYQMGIGYDRILEGFDGQFEKVPDLLTAPAGHVIGTGKAGWLLRHEANNNFILTNRLLKAGVKVAWLKEPTSAEGKQFGAGAVWVPASAAAQKIIATSTQQLGVDAYAVAARPSGAAMPLKPVRVGLVDQYGGVIPSGWIRWLLEQYEFPFKVVYPQELDAGKLNAKYDVLVFADETVPPSNDSPYRGRTPNQPKPEDIPAEFRSWLGVISDARTVPQLSAFAKAGGTIVTIGSANRLGPLLGAPVQPALVRMVNGKPAPLDTKEFYIPGALIRADVDPNQPLAYGVPDKVDMFFDHSQSFNIAAGSPTAKRVSWYSDAKPLRSGWAMGQEKLQGTTAIVDVDLGKGKLFVVGPEVTQRAQPYVTFKFLFNGLLYGPAEAAAR</sequence>
<keyword evidence="3" id="KW-0645">Protease</keyword>
<dbReference type="EMBL" id="JAHKRT010000001">
    <property type="protein sequence ID" value="MBU3076261.1"/>
    <property type="molecule type" value="Genomic_DNA"/>
</dbReference>
<accession>A0ABS6BD67</accession>
<evidence type="ECO:0000256" key="5">
    <source>
        <dbReference type="ARBA" id="ARBA00022833"/>
    </source>
</evidence>
<evidence type="ECO:0000259" key="9">
    <source>
        <dbReference type="SMART" id="SM00631"/>
    </source>
</evidence>
<organism evidence="10 11">
    <name type="scientific">Sphingomonas quercus</name>
    <dbReference type="NCBI Taxonomy" id="2842451"/>
    <lineage>
        <taxon>Bacteria</taxon>
        <taxon>Pseudomonadati</taxon>
        <taxon>Pseudomonadota</taxon>
        <taxon>Alphaproteobacteria</taxon>
        <taxon>Sphingomonadales</taxon>
        <taxon>Sphingomonadaceae</taxon>
        <taxon>Sphingomonas</taxon>
    </lineage>
</organism>
<dbReference type="PANTHER" id="PTHR11705">
    <property type="entry name" value="PROTEASE FAMILY M14 CARBOXYPEPTIDASE A,B"/>
    <property type="match status" value="1"/>
</dbReference>
<evidence type="ECO:0000256" key="1">
    <source>
        <dbReference type="ARBA" id="ARBA00001947"/>
    </source>
</evidence>
<evidence type="ECO:0000256" key="2">
    <source>
        <dbReference type="ARBA" id="ARBA00005988"/>
    </source>
</evidence>
<evidence type="ECO:0000313" key="10">
    <source>
        <dbReference type="EMBL" id="MBU3076261.1"/>
    </source>
</evidence>
<keyword evidence="11" id="KW-1185">Reference proteome</keyword>
<dbReference type="Pfam" id="PF00246">
    <property type="entry name" value="Peptidase_M14"/>
    <property type="match status" value="1"/>
</dbReference>
<dbReference type="InterPro" id="IPR000834">
    <property type="entry name" value="Peptidase_M14"/>
</dbReference>
<feature type="domain" description="Peptidase M14" evidence="9">
    <location>
        <begin position="45"/>
        <end position="338"/>
    </location>
</feature>
<reference evidence="10 11" key="1">
    <citation type="submission" date="2021-06" db="EMBL/GenBank/DDBJ databases">
        <title>Sphingomonas sp. XMGL2, whole genome shotgun sequencing project.</title>
        <authorList>
            <person name="Zhao G."/>
            <person name="Shen L."/>
        </authorList>
    </citation>
    <scope>NUCLEOTIDE SEQUENCE [LARGE SCALE GENOMIC DNA]</scope>
    <source>
        <strain evidence="10 11">XMGL2</strain>
    </source>
</reference>
<dbReference type="PANTHER" id="PTHR11705:SF143">
    <property type="entry name" value="SLL0236 PROTEIN"/>
    <property type="match status" value="1"/>
</dbReference>